<organism evidence="2 3">
    <name type="scientific">Paragonimus skrjabini miyazakii</name>
    <dbReference type="NCBI Taxonomy" id="59628"/>
    <lineage>
        <taxon>Eukaryota</taxon>
        <taxon>Metazoa</taxon>
        <taxon>Spiralia</taxon>
        <taxon>Lophotrochozoa</taxon>
        <taxon>Platyhelminthes</taxon>
        <taxon>Trematoda</taxon>
        <taxon>Digenea</taxon>
        <taxon>Plagiorchiida</taxon>
        <taxon>Troglotremata</taxon>
        <taxon>Troglotrematidae</taxon>
        <taxon>Paragonimus</taxon>
    </lineage>
</organism>
<evidence type="ECO:0000256" key="1">
    <source>
        <dbReference type="SAM" id="Phobius"/>
    </source>
</evidence>
<protein>
    <submittedName>
        <fullName evidence="2">Uncharacterized protein</fullName>
    </submittedName>
</protein>
<name>A0A8S9ZAJ4_9TREM</name>
<keyword evidence="1" id="KW-0472">Membrane</keyword>
<feature type="transmembrane region" description="Helical" evidence="1">
    <location>
        <begin position="16"/>
        <end position="36"/>
    </location>
</feature>
<dbReference type="Proteomes" id="UP000822476">
    <property type="component" value="Unassembled WGS sequence"/>
</dbReference>
<keyword evidence="1" id="KW-0812">Transmembrane</keyword>
<accession>A0A8S9ZAJ4</accession>
<dbReference type="EMBL" id="JTDE01000071">
    <property type="protein sequence ID" value="KAF7262411.1"/>
    <property type="molecule type" value="Genomic_DNA"/>
</dbReference>
<keyword evidence="1" id="KW-1133">Transmembrane helix</keyword>
<sequence length="73" mass="8190">MSRTFKLPSTGSSSSFVFTSSAAVILLSAFNPLFNLQLKLRINDLKFLVLSSFSRSTCAQISNEIIHEERRHV</sequence>
<dbReference type="AlphaFoldDB" id="A0A8S9ZAJ4"/>
<evidence type="ECO:0000313" key="3">
    <source>
        <dbReference type="Proteomes" id="UP000822476"/>
    </source>
</evidence>
<reference evidence="2" key="1">
    <citation type="submission" date="2019-07" db="EMBL/GenBank/DDBJ databases">
        <title>Annotation for the trematode Paragonimus miyazaki's.</title>
        <authorList>
            <person name="Choi Y.-J."/>
        </authorList>
    </citation>
    <scope>NUCLEOTIDE SEQUENCE</scope>
    <source>
        <strain evidence="2">Japan</strain>
    </source>
</reference>
<comment type="caution">
    <text evidence="2">The sequence shown here is derived from an EMBL/GenBank/DDBJ whole genome shotgun (WGS) entry which is preliminary data.</text>
</comment>
<evidence type="ECO:0000313" key="2">
    <source>
        <dbReference type="EMBL" id="KAF7262411.1"/>
    </source>
</evidence>
<proteinExistence type="predicted"/>
<gene>
    <name evidence="2" type="ORF">EG68_00308</name>
</gene>
<keyword evidence="3" id="KW-1185">Reference proteome</keyword>